<dbReference type="Gene3D" id="3.90.190.20">
    <property type="entry name" value="Mur ligase, C-terminal domain"/>
    <property type="match status" value="1"/>
</dbReference>
<evidence type="ECO:0000256" key="1">
    <source>
        <dbReference type="ARBA" id="ARBA00004496"/>
    </source>
</evidence>
<evidence type="ECO:0000313" key="8">
    <source>
        <dbReference type="EMBL" id="NIZ69558.1"/>
    </source>
</evidence>
<sequence>MMAFDVEAYRAQAYQGKRVVVMGYGLYAHGSGIAATRYLAEAGAEIIVSDLRSQEVLQENVARLAHYPNIIWKLGMPHAMQDFIDADIVIKNPGVHKSSPFLAQAKRIESDISLFLYEYQAMQATHQHQMIAVTGSKGKSSTVSLLYHLLSEEPHACFLAGNITVSPLFHLQALWDKPHSRIILELSSWQLGDLAGKDLLKPTIALLTNLMADHLNYYQWDMRAYAEDKAEIFAHQGQDALAILPLNDLHMPYFLLKIKARVAFFSENALPSIYADGIYWRDERTLVIREHFEERVFPLTVSSVAMVRVNLANAIWIAHLMGVAFHDIQARLASYTGLIYRYQVIAEDRDHCYINDSAATIPEATIEAIKFHRTTSKQLALILGGADKGSNVVILLPWLKEVAYVYLLQGTASASLEAILHTSGVAFSHNWSDLSAIVHDFRTRFADQSVDLLLSPAVASFGLFSNEFERGRAFDEAIKGLR</sequence>
<keyword evidence="4 8" id="KW-0436">Ligase</keyword>
<evidence type="ECO:0000256" key="6">
    <source>
        <dbReference type="ARBA" id="ARBA00022840"/>
    </source>
</evidence>
<organism evidence="8 9">
    <name type="scientific">Entomospira culicis</name>
    <dbReference type="NCBI Taxonomy" id="2719989"/>
    <lineage>
        <taxon>Bacteria</taxon>
        <taxon>Pseudomonadati</taxon>
        <taxon>Spirochaetota</taxon>
        <taxon>Spirochaetia</taxon>
        <taxon>Spirochaetales</taxon>
        <taxon>Spirochaetaceae</taxon>
        <taxon>Entomospira</taxon>
    </lineage>
</organism>
<dbReference type="EC" id="6.3.2.9" evidence="8"/>
<keyword evidence="5" id="KW-0547">Nucleotide-binding</keyword>
<dbReference type="NCBIfam" id="TIGR01087">
    <property type="entry name" value="murD"/>
    <property type="match status" value="1"/>
</dbReference>
<evidence type="ECO:0000256" key="5">
    <source>
        <dbReference type="ARBA" id="ARBA00022741"/>
    </source>
</evidence>
<dbReference type="GO" id="GO:0051301">
    <property type="term" value="P:cell division"/>
    <property type="evidence" value="ECO:0007669"/>
    <property type="project" value="InterPro"/>
</dbReference>
<dbReference type="Gene3D" id="3.40.1190.10">
    <property type="entry name" value="Mur-like, catalytic domain"/>
    <property type="match status" value="1"/>
</dbReference>
<evidence type="ECO:0000259" key="7">
    <source>
        <dbReference type="Pfam" id="PF08245"/>
    </source>
</evidence>
<dbReference type="SUPFAM" id="SSF53623">
    <property type="entry name" value="MurD-like peptide ligases, catalytic domain"/>
    <property type="match status" value="1"/>
</dbReference>
<name>A0A968GFI1_9SPIO</name>
<comment type="caution">
    <text evidence="8">The sequence shown here is derived from an EMBL/GenBank/DDBJ whole genome shotgun (WGS) entry which is preliminary data.</text>
</comment>
<keyword evidence="3" id="KW-0963">Cytoplasm</keyword>
<keyword evidence="9" id="KW-1185">Reference proteome</keyword>
<dbReference type="InterPro" id="IPR005762">
    <property type="entry name" value="MurD"/>
</dbReference>
<proteinExistence type="predicted"/>
<gene>
    <name evidence="8" type="primary">murD</name>
    <name evidence="8" type="ORF">HCT48_04925</name>
</gene>
<dbReference type="GO" id="GO:0005524">
    <property type="term" value="F:ATP binding"/>
    <property type="evidence" value="ECO:0007669"/>
    <property type="project" value="UniProtKB-KW"/>
</dbReference>
<dbReference type="SUPFAM" id="SSF51984">
    <property type="entry name" value="MurCD N-terminal domain"/>
    <property type="match status" value="1"/>
</dbReference>
<protein>
    <submittedName>
        <fullName evidence="8">UDP-N-acetylmuramoyl-L-alanine--D-glutamate ligase</fullName>
        <ecNumber evidence="8">6.3.2.9</ecNumber>
    </submittedName>
</protein>
<dbReference type="Pfam" id="PF21799">
    <property type="entry name" value="MurD-like_N"/>
    <property type="match status" value="1"/>
</dbReference>
<keyword evidence="6" id="KW-0067">ATP-binding</keyword>
<dbReference type="Proteomes" id="UP000778951">
    <property type="component" value="Unassembled WGS sequence"/>
</dbReference>
<dbReference type="EMBL" id="JAATLM010000001">
    <property type="protein sequence ID" value="NIZ69558.1"/>
    <property type="molecule type" value="Genomic_DNA"/>
</dbReference>
<dbReference type="GO" id="GO:0008764">
    <property type="term" value="F:UDP-N-acetylmuramoylalanine-D-glutamate ligase activity"/>
    <property type="evidence" value="ECO:0007669"/>
    <property type="project" value="UniProtKB-EC"/>
</dbReference>
<comment type="subcellular location">
    <subcellularLocation>
        <location evidence="1">Cytoplasm</location>
    </subcellularLocation>
</comment>
<accession>A0A968GFI1</accession>
<dbReference type="InterPro" id="IPR036565">
    <property type="entry name" value="Mur-like_cat_sf"/>
</dbReference>
<dbReference type="PANTHER" id="PTHR43692:SF1">
    <property type="entry name" value="UDP-N-ACETYLMURAMOYLALANINE--D-GLUTAMATE LIGASE"/>
    <property type="match status" value="1"/>
</dbReference>
<dbReference type="GO" id="GO:0005737">
    <property type="term" value="C:cytoplasm"/>
    <property type="evidence" value="ECO:0007669"/>
    <property type="project" value="UniProtKB-SubCell"/>
</dbReference>
<comment type="pathway">
    <text evidence="2">Cell wall biogenesis; peptidoglycan biosynthesis.</text>
</comment>
<dbReference type="InterPro" id="IPR036615">
    <property type="entry name" value="Mur_ligase_C_dom_sf"/>
</dbReference>
<dbReference type="SUPFAM" id="SSF53244">
    <property type="entry name" value="MurD-like peptide ligases, peptide-binding domain"/>
    <property type="match status" value="1"/>
</dbReference>
<evidence type="ECO:0000313" key="9">
    <source>
        <dbReference type="Proteomes" id="UP000778951"/>
    </source>
</evidence>
<dbReference type="Pfam" id="PF08245">
    <property type="entry name" value="Mur_ligase_M"/>
    <property type="match status" value="1"/>
</dbReference>
<dbReference type="Gene3D" id="3.40.50.720">
    <property type="entry name" value="NAD(P)-binding Rossmann-like Domain"/>
    <property type="match status" value="1"/>
</dbReference>
<reference evidence="8" key="1">
    <citation type="submission" date="2020-03" db="EMBL/GenBank/DDBJ databases">
        <title>Spirochaetal bacteria isolated from arthropods constitute a novel genus Entomospira genus novum within the order Spirochaetales.</title>
        <authorList>
            <person name="Grana-Miraglia L."/>
            <person name="Sikutova S."/>
            <person name="Fingerle V."/>
            <person name="Sing A."/>
            <person name="Castillo-Ramirez S."/>
            <person name="Margos G."/>
            <person name="Rudolf I."/>
        </authorList>
    </citation>
    <scope>NUCLEOTIDE SEQUENCE</scope>
    <source>
        <strain evidence="8">BR149</strain>
    </source>
</reference>
<dbReference type="InterPro" id="IPR013221">
    <property type="entry name" value="Mur_ligase_cen"/>
</dbReference>
<feature type="domain" description="Mur ligase central" evidence="7">
    <location>
        <begin position="133"/>
        <end position="287"/>
    </location>
</feature>
<dbReference type="AlphaFoldDB" id="A0A968GFI1"/>
<evidence type="ECO:0000256" key="3">
    <source>
        <dbReference type="ARBA" id="ARBA00022490"/>
    </source>
</evidence>
<dbReference type="RefSeq" id="WP_167695645.1">
    <property type="nucleotide sequence ID" value="NZ_CP118181.1"/>
</dbReference>
<evidence type="ECO:0000256" key="2">
    <source>
        <dbReference type="ARBA" id="ARBA00004752"/>
    </source>
</evidence>
<evidence type="ECO:0000256" key="4">
    <source>
        <dbReference type="ARBA" id="ARBA00022598"/>
    </source>
</evidence>
<dbReference type="GO" id="GO:0008360">
    <property type="term" value="P:regulation of cell shape"/>
    <property type="evidence" value="ECO:0007669"/>
    <property type="project" value="InterPro"/>
</dbReference>
<dbReference type="PANTHER" id="PTHR43692">
    <property type="entry name" value="UDP-N-ACETYLMURAMOYLALANINE--D-GLUTAMATE LIGASE"/>
    <property type="match status" value="1"/>
</dbReference>